<proteinExistence type="predicted"/>
<accession>A0A1Y2JS21</accession>
<dbReference type="Proteomes" id="UP000193335">
    <property type="component" value="Unassembled WGS sequence"/>
</dbReference>
<evidence type="ECO:0000313" key="1">
    <source>
        <dbReference type="EMBL" id="OSJ32567.1"/>
    </source>
</evidence>
<dbReference type="AlphaFoldDB" id="A0A1Y2JS21"/>
<dbReference type="EMBL" id="NAFL01000248">
    <property type="protein sequence ID" value="OSJ32567.1"/>
    <property type="molecule type" value="Genomic_DNA"/>
</dbReference>
<name>A0A1Y2JS21_BRAJP</name>
<evidence type="ECO:0000313" key="2">
    <source>
        <dbReference type="Proteomes" id="UP000193335"/>
    </source>
</evidence>
<sequence>MGTAPAFQTEAMMKVSVIVDNERVDLEDESEEKLVEAMRNMLARHKDEGRLFPQKPVSFFTEFGIANVSHGILRTPRVS</sequence>
<protein>
    <submittedName>
        <fullName evidence="1">Uncharacterized protein</fullName>
    </submittedName>
</protein>
<reference evidence="1 2" key="1">
    <citation type="submission" date="2017-03" db="EMBL/GenBank/DDBJ databases">
        <title>Whole genome sequences of fourteen strains of Bradyrhizobium canariense and one strain of Bradyrhizobium japonicum isolated from Lupinus (Papilionoideae: Genisteae) species in Algeria.</title>
        <authorList>
            <person name="Crovadore J."/>
            <person name="Chekireb D."/>
            <person name="Brachmann A."/>
            <person name="Chablais R."/>
            <person name="Cochard B."/>
            <person name="Lefort F."/>
        </authorList>
    </citation>
    <scope>NUCLEOTIDE SEQUENCE [LARGE SCALE GENOMIC DNA]</scope>
    <source>
        <strain evidence="1 2">UBMA197</strain>
    </source>
</reference>
<comment type="caution">
    <text evidence="1">The sequence shown here is derived from an EMBL/GenBank/DDBJ whole genome shotgun (WGS) entry which is preliminary data.</text>
</comment>
<gene>
    <name evidence="1" type="ORF">BSZ19_18630</name>
</gene>
<organism evidence="1 2">
    <name type="scientific">Bradyrhizobium japonicum</name>
    <dbReference type="NCBI Taxonomy" id="375"/>
    <lineage>
        <taxon>Bacteria</taxon>
        <taxon>Pseudomonadati</taxon>
        <taxon>Pseudomonadota</taxon>
        <taxon>Alphaproteobacteria</taxon>
        <taxon>Hyphomicrobiales</taxon>
        <taxon>Nitrobacteraceae</taxon>
        <taxon>Bradyrhizobium</taxon>
    </lineage>
</organism>